<evidence type="ECO:0000256" key="1">
    <source>
        <dbReference type="ARBA" id="ARBA00022729"/>
    </source>
</evidence>
<feature type="signal peptide" evidence="2">
    <location>
        <begin position="1"/>
        <end position="20"/>
    </location>
</feature>
<evidence type="ECO:0000313" key="4">
    <source>
        <dbReference type="EMBL" id="ELR73847.1"/>
    </source>
</evidence>
<organism evidence="4 5">
    <name type="scientific">Fulvivirga imtechensis AK7</name>
    <dbReference type="NCBI Taxonomy" id="1237149"/>
    <lineage>
        <taxon>Bacteria</taxon>
        <taxon>Pseudomonadati</taxon>
        <taxon>Bacteroidota</taxon>
        <taxon>Cytophagia</taxon>
        <taxon>Cytophagales</taxon>
        <taxon>Fulvivirgaceae</taxon>
        <taxon>Fulvivirga</taxon>
    </lineage>
</organism>
<evidence type="ECO:0000259" key="3">
    <source>
        <dbReference type="Pfam" id="PF13505"/>
    </source>
</evidence>
<dbReference type="EMBL" id="AMZN01000001">
    <property type="protein sequence ID" value="ELR73847.1"/>
    <property type="molecule type" value="Genomic_DNA"/>
</dbReference>
<dbReference type="Proteomes" id="UP000011135">
    <property type="component" value="Unassembled WGS sequence"/>
</dbReference>
<keyword evidence="5" id="KW-1185">Reference proteome</keyword>
<dbReference type="OrthoDB" id="1160354at2"/>
<dbReference type="RefSeq" id="WP_009577435.1">
    <property type="nucleotide sequence ID" value="NZ_AMZN01000001.1"/>
</dbReference>
<proteinExistence type="predicted"/>
<protein>
    <recommendedName>
        <fullName evidence="3">Outer membrane protein beta-barrel domain-containing protein</fullName>
    </recommendedName>
</protein>
<name>L8K311_9BACT</name>
<feature type="chain" id="PRO_5003993711" description="Outer membrane protein beta-barrel domain-containing protein" evidence="2">
    <location>
        <begin position="21"/>
        <end position="182"/>
    </location>
</feature>
<accession>L8K311</accession>
<dbReference type="Pfam" id="PF13505">
    <property type="entry name" value="OMP_b-brl"/>
    <property type="match status" value="1"/>
</dbReference>
<dbReference type="eggNOG" id="COG3637">
    <property type="taxonomic scope" value="Bacteria"/>
</dbReference>
<sequence>MKKLTILVLLLAATMAGANAQVGLGVKAGLNFANLDAAGDPDAKTGYHFGAFAEIGLGGIALQPELLFSAKGAEDFDLSYLEIPILLKKNFAKVLNIHLGPQFGILTKAEADFGTGSEDIKDSLKSSDLSLVAGAGVNLPMGLVGGARYVLGLSDINDFEGSDSDIKNKTFQVYVGWKFAGN</sequence>
<evidence type="ECO:0000256" key="2">
    <source>
        <dbReference type="SAM" id="SignalP"/>
    </source>
</evidence>
<feature type="domain" description="Outer membrane protein beta-barrel" evidence="3">
    <location>
        <begin position="5"/>
        <end position="179"/>
    </location>
</feature>
<dbReference type="STRING" id="1237149.C900_00011"/>
<comment type="caution">
    <text evidence="4">The sequence shown here is derived from an EMBL/GenBank/DDBJ whole genome shotgun (WGS) entry which is preliminary data.</text>
</comment>
<dbReference type="InterPro" id="IPR027385">
    <property type="entry name" value="Beta-barrel_OMP"/>
</dbReference>
<dbReference type="PATRIC" id="fig|1237149.3.peg.11"/>
<gene>
    <name evidence="4" type="ORF">C900_00011</name>
</gene>
<reference evidence="4 5" key="1">
    <citation type="submission" date="2012-12" db="EMBL/GenBank/DDBJ databases">
        <title>Genome assembly of Fulvivirga imtechensis AK7.</title>
        <authorList>
            <person name="Nupur N."/>
            <person name="Khatri I."/>
            <person name="Kumar R."/>
            <person name="Subramanian S."/>
            <person name="Pinnaka A."/>
        </authorList>
    </citation>
    <scope>NUCLEOTIDE SEQUENCE [LARGE SCALE GENOMIC DNA]</scope>
    <source>
        <strain evidence="4 5">AK7</strain>
    </source>
</reference>
<evidence type="ECO:0000313" key="5">
    <source>
        <dbReference type="Proteomes" id="UP000011135"/>
    </source>
</evidence>
<keyword evidence="1 2" id="KW-0732">Signal</keyword>
<dbReference type="AlphaFoldDB" id="L8K311"/>